<comment type="caution">
    <text evidence="7">The sequence shown here is derived from an EMBL/GenBank/DDBJ whole genome shotgun (WGS) entry which is preliminary data.</text>
</comment>
<evidence type="ECO:0000256" key="4">
    <source>
        <dbReference type="SAM" id="Phobius"/>
    </source>
</evidence>
<feature type="chain" id="PRO_5032534200" description="CUB domain-containing protein" evidence="5">
    <location>
        <begin position="21"/>
        <end position="641"/>
    </location>
</feature>
<keyword evidence="1" id="KW-1015">Disulfide bond</keyword>
<feature type="compositionally biased region" description="Basic and acidic residues" evidence="3">
    <location>
        <begin position="632"/>
        <end position="641"/>
    </location>
</feature>
<dbReference type="InterPro" id="IPR000859">
    <property type="entry name" value="CUB_dom"/>
</dbReference>
<name>A0A813R128_9BILA</name>
<feature type="domain" description="CUB" evidence="6">
    <location>
        <begin position="145"/>
        <end position="265"/>
    </location>
</feature>
<keyword evidence="5" id="KW-0732">Signal</keyword>
<dbReference type="EMBL" id="CAJNOC010000538">
    <property type="protein sequence ID" value="CAF0773837.1"/>
    <property type="molecule type" value="Genomic_DNA"/>
</dbReference>
<keyword evidence="4" id="KW-0812">Transmembrane</keyword>
<feature type="transmembrane region" description="Helical" evidence="4">
    <location>
        <begin position="340"/>
        <end position="362"/>
    </location>
</feature>
<proteinExistence type="predicted"/>
<evidence type="ECO:0000256" key="3">
    <source>
        <dbReference type="SAM" id="MobiDB-lite"/>
    </source>
</evidence>
<comment type="caution">
    <text evidence="2">Lacks conserved residue(s) required for the propagation of feature annotation.</text>
</comment>
<dbReference type="OrthoDB" id="10457563at2759"/>
<evidence type="ECO:0000256" key="2">
    <source>
        <dbReference type="PROSITE-ProRule" id="PRU00059"/>
    </source>
</evidence>
<dbReference type="InterPro" id="IPR043159">
    <property type="entry name" value="Lectin_gal-bd_sf"/>
</dbReference>
<dbReference type="Gene3D" id="2.60.120.740">
    <property type="match status" value="1"/>
</dbReference>
<protein>
    <recommendedName>
        <fullName evidence="6">CUB domain-containing protein</fullName>
    </recommendedName>
</protein>
<keyword evidence="4" id="KW-1133">Transmembrane helix</keyword>
<evidence type="ECO:0000256" key="5">
    <source>
        <dbReference type="SAM" id="SignalP"/>
    </source>
</evidence>
<dbReference type="SUPFAM" id="SSF49854">
    <property type="entry name" value="Spermadhesin, CUB domain"/>
    <property type="match status" value="1"/>
</dbReference>
<evidence type="ECO:0000313" key="8">
    <source>
        <dbReference type="Proteomes" id="UP000663879"/>
    </source>
</evidence>
<feature type="region of interest" description="Disordered" evidence="3">
    <location>
        <begin position="598"/>
        <end position="641"/>
    </location>
</feature>
<dbReference type="Proteomes" id="UP000663879">
    <property type="component" value="Unassembled WGS sequence"/>
</dbReference>
<dbReference type="CDD" id="cd00041">
    <property type="entry name" value="CUB"/>
    <property type="match status" value="1"/>
</dbReference>
<dbReference type="Gene3D" id="2.60.120.290">
    <property type="entry name" value="Spermadhesin, CUB domain"/>
    <property type="match status" value="1"/>
</dbReference>
<feature type="signal peptide" evidence="5">
    <location>
        <begin position="1"/>
        <end position="20"/>
    </location>
</feature>
<evidence type="ECO:0000256" key="1">
    <source>
        <dbReference type="ARBA" id="ARBA00023157"/>
    </source>
</evidence>
<sequence>MKFHQYFLFLILLIVALAKCADIKSTEYLCADSYAELACPNGSRIVVERIVNKYRPNECVEFTPNLENLVENRFDYCLGIVRNDDYSRRACNGEQTCHLNLKQYNFQTDVSEANCNFTSNYGKIYYSCIPNFETQKYNYVSYDVCDNYAPSLLENIDRGFIHSPFYPDYYSNNKNCYIGIKIPQNKRLVIYLVRHSMEDKSIFRNQPNDYVGIEDGVKYYGYSNSPQIIYDGNDREEINIIFVSDWITTQALRNPKGFLIYFELFSIHQPVTTKPIQITTEQVTTTVSSTTTTTTEKPYSKEVEKLISDKRIEVAPDTFSQKIKNDDEIIKREEDRLVNIITLLIGFIGFLILIIFTLLFAFRSKTKQQTEEDTIYDVNDSKSIHSGNYNDEYQNVSIISTISLNKETPNKLKKSTNKQTFNDRLKKLYQNLNKTLHLSNNLMKQSNIGSKNLNSTMNLDKSNIYNPNEFNPNESDINFEKDIPIDKLKLFNKTSMTSLKKSNLEREQELEQQKRYDLNRSENHYVTMPVRKSSEPQSGEDGKLEIYEVNFENNFAYLTPANKPTENDAKSEDTEIYHSINDFGNDCKELLKDQMNKSSHRGTISEEDIYSTPSNKEVKSLRNSDNSVVKLLNHDNDETTA</sequence>
<dbReference type="PROSITE" id="PS01180">
    <property type="entry name" value="CUB"/>
    <property type="match status" value="1"/>
</dbReference>
<reference evidence="7" key="1">
    <citation type="submission" date="2021-02" db="EMBL/GenBank/DDBJ databases">
        <authorList>
            <person name="Nowell W R."/>
        </authorList>
    </citation>
    <scope>NUCLEOTIDE SEQUENCE</scope>
    <source>
        <strain evidence="7">Ploen Becks lab</strain>
    </source>
</reference>
<dbReference type="AlphaFoldDB" id="A0A813R128"/>
<gene>
    <name evidence="7" type="ORF">OXX778_LOCUS5096</name>
</gene>
<keyword evidence="8" id="KW-1185">Reference proteome</keyword>
<evidence type="ECO:0000259" key="6">
    <source>
        <dbReference type="PROSITE" id="PS01180"/>
    </source>
</evidence>
<dbReference type="CDD" id="cd22823">
    <property type="entry name" value="Gal_Rha_Lectin"/>
    <property type="match status" value="1"/>
</dbReference>
<dbReference type="Pfam" id="PF00431">
    <property type="entry name" value="CUB"/>
    <property type="match status" value="1"/>
</dbReference>
<accession>A0A813R128</accession>
<keyword evidence="4" id="KW-0472">Membrane</keyword>
<dbReference type="InterPro" id="IPR035914">
    <property type="entry name" value="Sperma_CUB_dom_sf"/>
</dbReference>
<organism evidence="7 8">
    <name type="scientific">Brachionus calyciflorus</name>
    <dbReference type="NCBI Taxonomy" id="104777"/>
    <lineage>
        <taxon>Eukaryota</taxon>
        <taxon>Metazoa</taxon>
        <taxon>Spiralia</taxon>
        <taxon>Gnathifera</taxon>
        <taxon>Rotifera</taxon>
        <taxon>Eurotatoria</taxon>
        <taxon>Monogononta</taxon>
        <taxon>Pseudotrocha</taxon>
        <taxon>Ploima</taxon>
        <taxon>Brachionidae</taxon>
        <taxon>Brachionus</taxon>
    </lineage>
</organism>
<evidence type="ECO:0000313" key="7">
    <source>
        <dbReference type="EMBL" id="CAF0773837.1"/>
    </source>
</evidence>